<dbReference type="GO" id="GO:0033619">
    <property type="term" value="P:membrane protein proteolysis"/>
    <property type="evidence" value="ECO:0007669"/>
    <property type="project" value="TreeGrafter"/>
</dbReference>
<feature type="transmembrane region" description="Helical" evidence="8">
    <location>
        <begin position="314"/>
        <end position="338"/>
    </location>
</feature>
<dbReference type="VEuPathDB" id="VectorBase:LOC119172802"/>
<feature type="transmembrane region" description="Helical" evidence="8">
    <location>
        <begin position="289"/>
        <end position="308"/>
    </location>
</feature>
<keyword evidence="4" id="KW-0378">Hydrolase</keyword>
<evidence type="ECO:0000256" key="3">
    <source>
        <dbReference type="ARBA" id="ARBA00022692"/>
    </source>
</evidence>
<evidence type="ECO:0000256" key="8">
    <source>
        <dbReference type="SAM" id="Phobius"/>
    </source>
</evidence>
<dbReference type="Pfam" id="PF04258">
    <property type="entry name" value="Peptidase_A22B"/>
    <property type="match status" value="1"/>
</dbReference>
<feature type="transmembrane region" description="Helical" evidence="8">
    <location>
        <begin position="390"/>
        <end position="413"/>
    </location>
</feature>
<dbReference type="EMBL" id="JABSTU010000008">
    <property type="protein sequence ID" value="KAH8022892.1"/>
    <property type="molecule type" value="Genomic_DNA"/>
</dbReference>
<dbReference type="GO" id="GO:0098553">
    <property type="term" value="C:lumenal side of endoplasmic reticulum membrane"/>
    <property type="evidence" value="ECO:0007669"/>
    <property type="project" value="TreeGrafter"/>
</dbReference>
<dbReference type="InterPro" id="IPR007369">
    <property type="entry name" value="Peptidase_A22B_SPP"/>
</dbReference>
<comment type="subcellular location">
    <subcellularLocation>
        <location evidence="1">Endomembrane system</location>
        <topology evidence="1">Multi-pass membrane protein</topology>
    </subcellularLocation>
</comment>
<evidence type="ECO:0000313" key="9">
    <source>
        <dbReference type="EMBL" id="KAH8022892.1"/>
    </source>
</evidence>
<dbReference type="GO" id="GO:0098554">
    <property type="term" value="C:cytoplasmic side of endoplasmic reticulum membrane"/>
    <property type="evidence" value="ECO:0007669"/>
    <property type="project" value="TreeGrafter"/>
</dbReference>
<gene>
    <name evidence="9" type="ORF">HPB51_006250</name>
</gene>
<comment type="similarity">
    <text evidence="2">Belongs to the peptidase A22B family.</text>
</comment>
<feature type="transmembrane region" description="Helical" evidence="8">
    <location>
        <begin position="151"/>
        <end position="170"/>
    </location>
</feature>
<keyword evidence="3 8" id="KW-0812">Transmembrane</keyword>
<feature type="transmembrane region" description="Helical" evidence="8">
    <location>
        <begin position="359"/>
        <end position="378"/>
    </location>
</feature>
<feature type="transmembrane region" description="Helical" evidence="8">
    <location>
        <begin position="492"/>
        <end position="511"/>
    </location>
</feature>
<evidence type="ECO:0000256" key="4">
    <source>
        <dbReference type="ARBA" id="ARBA00022801"/>
    </source>
</evidence>
<dbReference type="PANTHER" id="PTHR12174">
    <property type="entry name" value="SIGNAL PEPTIDE PEPTIDASE"/>
    <property type="match status" value="1"/>
</dbReference>
<name>A0A9J6DL90_RHIMP</name>
<feature type="region of interest" description="Disordered" evidence="7">
    <location>
        <begin position="216"/>
        <end position="249"/>
    </location>
</feature>
<dbReference type="PANTHER" id="PTHR12174:SF103">
    <property type="entry name" value="INTRAMEMBRANE PROTEASE (IMPAS) FAMILY"/>
    <property type="match status" value="1"/>
</dbReference>
<reference evidence="9" key="2">
    <citation type="submission" date="2021-09" db="EMBL/GenBank/DDBJ databases">
        <authorList>
            <person name="Jia N."/>
            <person name="Wang J."/>
            <person name="Shi W."/>
            <person name="Du L."/>
            <person name="Sun Y."/>
            <person name="Zhan W."/>
            <person name="Jiang J."/>
            <person name="Wang Q."/>
            <person name="Zhang B."/>
            <person name="Ji P."/>
            <person name="Sakyi L.B."/>
            <person name="Cui X."/>
            <person name="Yuan T."/>
            <person name="Jiang B."/>
            <person name="Yang W."/>
            <person name="Lam T.T.-Y."/>
            <person name="Chang Q."/>
            <person name="Ding S."/>
            <person name="Wang X."/>
            <person name="Zhu J."/>
            <person name="Ruan X."/>
            <person name="Zhao L."/>
            <person name="Wei J."/>
            <person name="Que T."/>
            <person name="Du C."/>
            <person name="Cheng J."/>
            <person name="Dai P."/>
            <person name="Han X."/>
            <person name="Huang E."/>
            <person name="Gao Y."/>
            <person name="Liu J."/>
            <person name="Shao H."/>
            <person name="Ye R."/>
            <person name="Li L."/>
            <person name="Wei W."/>
            <person name="Wang X."/>
            <person name="Wang C."/>
            <person name="Huo Q."/>
            <person name="Li W."/>
            <person name="Guo W."/>
            <person name="Chen H."/>
            <person name="Chen S."/>
            <person name="Zhou L."/>
            <person name="Zhou L."/>
            <person name="Ni X."/>
            <person name="Tian J."/>
            <person name="Zhou Y."/>
            <person name="Sheng Y."/>
            <person name="Liu T."/>
            <person name="Pan Y."/>
            <person name="Xia L."/>
            <person name="Li J."/>
            <person name="Zhao F."/>
            <person name="Cao W."/>
        </authorList>
    </citation>
    <scope>NUCLEOTIDE SEQUENCE</scope>
    <source>
        <strain evidence="9">Rmic-2018</strain>
        <tissue evidence="9">Larvae</tissue>
    </source>
</reference>
<evidence type="ECO:0000256" key="7">
    <source>
        <dbReference type="SAM" id="MobiDB-lite"/>
    </source>
</evidence>
<evidence type="ECO:0000256" key="6">
    <source>
        <dbReference type="ARBA" id="ARBA00023136"/>
    </source>
</evidence>
<dbReference type="SMART" id="SM00730">
    <property type="entry name" value="PSN"/>
    <property type="match status" value="1"/>
</dbReference>
<keyword evidence="6 8" id="KW-0472">Membrane</keyword>
<reference evidence="9" key="1">
    <citation type="journal article" date="2020" name="Cell">
        <title>Large-Scale Comparative Analyses of Tick Genomes Elucidate Their Genetic Diversity and Vector Capacities.</title>
        <authorList>
            <consortium name="Tick Genome and Microbiome Consortium (TIGMIC)"/>
            <person name="Jia N."/>
            <person name="Wang J."/>
            <person name="Shi W."/>
            <person name="Du L."/>
            <person name="Sun Y."/>
            <person name="Zhan W."/>
            <person name="Jiang J.F."/>
            <person name="Wang Q."/>
            <person name="Zhang B."/>
            <person name="Ji P."/>
            <person name="Bell-Sakyi L."/>
            <person name="Cui X.M."/>
            <person name="Yuan T.T."/>
            <person name="Jiang B.G."/>
            <person name="Yang W.F."/>
            <person name="Lam T.T."/>
            <person name="Chang Q.C."/>
            <person name="Ding S.J."/>
            <person name="Wang X.J."/>
            <person name="Zhu J.G."/>
            <person name="Ruan X.D."/>
            <person name="Zhao L."/>
            <person name="Wei J.T."/>
            <person name="Ye R.Z."/>
            <person name="Que T.C."/>
            <person name="Du C.H."/>
            <person name="Zhou Y.H."/>
            <person name="Cheng J.X."/>
            <person name="Dai P.F."/>
            <person name="Guo W.B."/>
            <person name="Han X.H."/>
            <person name="Huang E.J."/>
            <person name="Li L.F."/>
            <person name="Wei W."/>
            <person name="Gao Y.C."/>
            <person name="Liu J.Z."/>
            <person name="Shao H.Z."/>
            <person name="Wang X."/>
            <person name="Wang C.C."/>
            <person name="Yang T.C."/>
            <person name="Huo Q.B."/>
            <person name="Li W."/>
            <person name="Chen H.Y."/>
            <person name="Chen S.E."/>
            <person name="Zhou L.G."/>
            <person name="Ni X.B."/>
            <person name="Tian J.H."/>
            <person name="Sheng Y."/>
            <person name="Liu T."/>
            <person name="Pan Y.S."/>
            <person name="Xia L.Y."/>
            <person name="Li J."/>
            <person name="Zhao F."/>
            <person name="Cao W.C."/>
        </authorList>
    </citation>
    <scope>NUCLEOTIDE SEQUENCE</scope>
    <source>
        <strain evidence="9">Rmic-2018</strain>
    </source>
</reference>
<evidence type="ECO:0000256" key="2">
    <source>
        <dbReference type="ARBA" id="ARBA00006859"/>
    </source>
</evidence>
<keyword evidence="5 8" id="KW-1133">Transmembrane helix</keyword>
<feature type="transmembrane region" description="Helical" evidence="8">
    <location>
        <begin position="523"/>
        <end position="541"/>
    </location>
</feature>
<feature type="compositionally biased region" description="Low complexity" evidence="7">
    <location>
        <begin position="237"/>
        <end position="246"/>
    </location>
</feature>
<evidence type="ECO:0000256" key="1">
    <source>
        <dbReference type="ARBA" id="ARBA00004127"/>
    </source>
</evidence>
<dbReference type="Proteomes" id="UP000821866">
    <property type="component" value="Chromosome 6"/>
</dbReference>
<dbReference type="GO" id="GO:0042500">
    <property type="term" value="F:aspartic endopeptidase activity, intramembrane cleaving"/>
    <property type="evidence" value="ECO:0007669"/>
    <property type="project" value="InterPro"/>
</dbReference>
<dbReference type="AlphaFoldDB" id="A0A9J6DL90"/>
<dbReference type="GO" id="GO:0030660">
    <property type="term" value="C:Golgi-associated vesicle membrane"/>
    <property type="evidence" value="ECO:0007669"/>
    <property type="project" value="TreeGrafter"/>
</dbReference>
<evidence type="ECO:0000313" key="10">
    <source>
        <dbReference type="Proteomes" id="UP000821866"/>
    </source>
</evidence>
<comment type="caution">
    <text evidence="9">The sequence shown here is derived from an EMBL/GenBank/DDBJ whole genome shotgun (WGS) entry which is preliminary data.</text>
</comment>
<proteinExistence type="inferred from homology"/>
<sequence>MVEISGVLHYDVPYNLMVLLSFHEAVFHYANQKCDLGLEKSSNKHVILVLPEDEDPCPFEASISEAVSAHAYSLVVARNFDRKSHLAYFTPKSDVLVPRQDIILAELQLKAVEKFKPKNISEWTSAPANGSTLVGPAAKLYLVHVDMTTSSIVLCILACSTVAVGALWAGSTRKLLFLTLHRRIKPKDEEPLNEDANLDVVPVALTAPSSTSLGLAATTSVATSEQRRKHKKRDQQRQQPQEQQKQYDVVRSYSYHSHQPKLTDDFTSTDEEALNEGGYFDQCPLDCNLVTLFALAIAINLLVMYYFSSKMWPILVGCIAIGATMSLIIIFDSIAFLIPCASTRLTNLTFPCFVRSMELRHHIAIWLAVSIPIVWIVFRKSEHAWILQDFLGSSFAINILRCIITLISVLLFFDDIFMVFITSLLTKDVSVMESVALGVKDLPVLMRVPQFFPGEAAVCAGNVMFLGYGDIAVPGLAVAYCRSYDVIVKKGMSWYFLLALGGYAVGLIMAMTASRLMNMGQPALLYLIPAILVPVILLAWCRGDLKKFWNGDFVPREGLMSARMDVCVSSSEQFQMAQGHGLLYVSTPVFPWLALPMPVSQKAYNAKGI</sequence>
<dbReference type="InterPro" id="IPR006639">
    <property type="entry name" value="Preselin/SPP"/>
</dbReference>
<protein>
    <submittedName>
        <fullName evidence="9">Uncharacterized protein</fullName>
    </submittedName>
</protein>
<dbReference type="GO" id="GO:0005765">
    <property type="term" value="C:lysosomal membrane"/>
    <property type="evidence" value="ECO:0007669"/>
    <property type="project" value="TreeGrafter"/>
</dbReference>
<evidence type="ECO:0000256" key="5">
    <source>
        <dbReference type="ARBA" id="ARBA00022989"/>
    </source>
</evidence>
<keyword evidence="10" id="KW-1185">Reference proteome</keyword>
<organism evidence="9 10">
    <name type="scientific">Rhipicephalus microplus</name>
    <name type="common">Cattle tick</name>
    <name type="synonym">Boophilus microplus</name>
    <dbReference type="NCBI Taxonomy" id="6941"/>
    <lineage>
        <taxon>Eukaryota</taxon>
        <taxon>Metazoa</taxon>
        <taxon>Ecdysozoa</taxon>
        <taxon>Arthropoda</taxon>
        <taxon>Chelicerata</taxon>
        <taxon>Arachnida</taxon>
        <taxon>Acari</taxon>
        <taxon>Parasitiformes</taxon>
        <taxon>Ixodida</taxon>
        <taxon>Ixodoidea</taxon>
        <taxon>Ixodidae</taxon>
        <taxon>Rhipicephalinae</taxon>
        <taxon>Rhipicephalus</taxon>
        <taxon>Boophilus</taxon>
    </lineage>
</organism>
<accession>A0A9J6DL90</accession>